<dbReference type="InParanoid" id="B0DFG0"/>
<keyword evidence="3" id="KW-1185">Reference proteome</keyword>
<dbReference type="OrthoDB" id="4062651at2759"/>
<dbReference type="InterPro" id="IPR051681">
    <property type="entry name" value="Ser/Thr_Kinases-Pseudokinases"/>
</dbReference>
<feature type="domain" description="Protein kinase" evidence="1">
    <location>
        <begin position="212"/>
        <end position="484"/>
    </location>
</feature>
<dbReference type="Gene3D" id="1.10.510.10">
    <property type="entry name" value="Transferase(Phosphotransferase) domain 1"/>
    <property type="match status" value="1"/>
</dbReference>
<dbReference type="RefSeq" id="XP_001882547.1">
    <property type="nucleotide sequence ID" value="XM_001882512.1"/>
</dbReference>
<dbReference type="PROSITE" id="PS50011">
    <property type="entry name" value="PROTEIN_KINASE_DOM"/>
    <property type="match status" value="1"/>
</dbReference>
<dbReference type="SUPFAM" id="SSF56112">
    <property type="entry name" value="Protein kinase-like (PK-like)"/>
    <property type="match status" value="1"/>
</dbReference>
<dbReference type="GeneID" id="6078108"/>
<organism evidence="3">
    <name type="scientific">Laccaria bicolor (strain S238N-H82 / ATCC MYA-4686)</name>
    <name type="common">Bicoloured deceiver</name>
    <name type="synonym">Laccaria laccata var. bicolor</name>
    <dbReference type="NCBI Taxonomy" id="486041"/>
    <lineage>
        <taxon>Eukaryota</taxon>
        <taxon>Fungi</taxon>
        <taxon>Dikarya</taxon>
        <taxon>Basidiomycota</taxon>
        <taxon>Agaricomycotina</taxon>
        <taxon>Agaricomycetes</taxon>
        <taxon>Agaricomycetidae</taxon>
        <taxon>Agaricales</taxon>
        <taxon>Agaricineae</taxon>
        <taxon>Hydnangiaceae</taxon>
        <taxon>Laccaria</taxon>
    </lineage>
</organism>
<evidence type="ECO:0000259" key="1">
    <source>
        <dbReference type="PROSITE" id="PS50011"/>
    </source>
</evidence>
<evidence type="ECO:0000313" key="3">
    <source>
        <dbReference type="Proteomes" id="UP000001194"/>
    </source>
</evidence>
<dbReference type="InterPro" id="IPR000719">
    <property type="entry name" value="Prot_kinase_dom"/>
</dbReference>
<dbReference type="EMBL" id="DS547107">
    <property type="protein sequence ID" value="EDR06700.1"/>
    <property type="molecule type" value="Genomic_DNA"/>
</dbReference>
<dbReference type="KEGG" id="lbc:LACBIDRAFT_299799"/>
<dbReference type="STRING" id="486041.B0DFG0"/>
<dbReference type="InterPro" id="IPR011009">
    <property type="entry name" value="Kinase-like_dom_sf"/>
</dbReference>
<dbReference type="GO" id="GO:0004674">
    <property type="term" value="F:protein serine/threonine kinase activity"/>
    <property type="evidence" value="ECO:0007669"/>
    <property type="project" value="TreeGrafter"/>
</dbReference>
<evidence type="ECO:0000313" key="2">
    <source>
        <dbReference type="EMBL" id="EDR06700.1"/>
    </source>
</evidence>
<dbReference type="InterPro" id="IPR001245">
    <property type="entry name" value="Ser-Thr/Tyr_kinase_cat_dom"/>
</dbReference>
<dbReference type="AlphaFoldDB" id="B0DFG0"/>
<name>B0DFG0_LACBS</name>
<proteinExistence type="predicted"/>
<reference evidence="2 3" key="1">
    <citation type="journal article" date="2008" name="Nature">
        <title>The genome of Laccaria bicolor provides insights into mycorrhizal symbiosis.</title>
        <authorList>
            <person name="Martin F."/>
            <person name="Aerts A."/>
            <person name="Ahren D."/>
            <person name="Brun A."/>
            <person name="Danchin E.G.J."/>
            <person name="Duchaussoy F."/>
            <person name="Gibon J."/>
            <person name="Kohler A."/>
            <person name="Lindquist E."/>
            <person name="Pereda V."/>
            <person name="Salamov A."/>
            <person name="Shapiro H.J."/>
            <person name="Wuyts J."/>
            <person name="Blaudez D."/>
            <person name="Buee M."/>
            <person name="Brokstein P."/>
            <person name="Canbaeck B."/>
            <person name="Cohen D."/>
            <person name="Courty P.E."/>
            <person name="Coutinho P.M."/>
            <person name="Delaruelle C."/>
            <person name="Detter J.C."/>
            <person name="Deveau A."/>
            <person name="DiFazio S."/>
            <person name="Duplessis S."/>
            <person name="Fraissinet-Tachet L."/>
            <person name="Lucic E."/>
            <person name="Frey-Klett P."/>
            <person name="Fourrey C."/>
            <person name="Feussner I."/>
            <person name="Gay G."/>
            <person name="Grimwood J."/>
            <person name="Hoegger P.J."/>
            <person name="Jain P."/>
            <person name="Kilaru S."/>
            <person name="Labbe J."/>
            <person name="Lin Y.C."/>
            <person name="Legue V."/>
            <person name="Le Tacon F."/>
            <person name="Marmeisse R."/>
            <person name="Melayah D."/>
            <person name="Montanini B."/>
            <person name="Muratet M."/>
            <person name="Nehls U."/>
            <person name="Niculita-Hirzel H."/>
            <person name="Oudot-Le Secq M.P."/>
            <person name="Peter M."/>
            <person name="Quesneville H."/>
            <person name="Rajashekar B."/>
            <person name="Reich M."/>
            <person name="Rouhier N."/>
            <person name="Schmutz J."/>
            <person name="Yin T."/>
            <person name="Chalot M."/>
            <person name="Henrissat B."/>
            <person name="Kuees U."/>
            <person name="Lucas S."/>
            <person name="Van de Peer Y."/>
            <person name="Podila G.K."/>
            <person name="Polle A."/>
            <person name="Pukkila P.J."/>
            <person name="Richardson P.M."/>
            <person name="Rouze P."/>
            <person name="Sanders I.R."/>
            <person name="Stajich J.E."/>
            <person name="Tunlid A."/>
            <person name="Tuskan G."/>
            <person name="Grigoriev I.V."/>
        </authorList>
    </citation>
    <scope>NUCLEOTIDE SEQUENCE [LARGE SCALE GENOMIC DNA]</scope>
    <source>
        <strain evidence="3">S238N-H82 / ATCC MYA-4686</strain>
    </source>
</reference>
<dbReference type="Pfam" id="PF07714">
    <property type="entry name" value="PK_Tyr_Ser-Thr"/>
    <property type="match status" value="1"/>
</dbReference>
<gene>
    <name evidence="2" type="ORF">LACBIDRAFT_299799</name>
</gene>
<dbReference type="HOGENOM" id="CLU_000288_7_18_1"/>
<protein>
    <submittedName>
        <fullName evidence="2">Predicted protein</fullName>
    </submittedName>
</protein>
<accession>B0DFG0</accession>
<sequence>MSNLKSIGAGPHVRPYNSVDYLRPLVPCIPDPLKITPCTGGGTPAAILPPHRVERFIQAQARAISIPSHRKSPKEWPQSAGKEDINFDVLSSATPSPTEDVLDVAIVRRVLSAIRKVMEDLKADASQRLPANEAAAQLHTIYDLIFSSKRSCKALLNFQGDDAKIVLNSLQWLLDYPQSNSTQRSRLLSALLRLSRKSGLYPECIILKDIVREDDCAVASGHFGEVWKGKFRDQQVCLKVVKIYKQSHVDHLLKVFAKEAILWSRLSHRNLLPFYGIYYLTDGHGRVCLVSPWMNNGNVKEYLLENPQVDRVLLVSDVAAGVLYLHQKAKIVHGDLKGVNILVTESGKACLADFGLSNHADAEMLTWTSESSANIGGTVRWQAPELFDSKNENSKPTKETDVYAFSCVCYEIFTCQVPFHEISRESIVMMKVMEDKRPSRPAKDSVPFIEWGLTDSMWRLMERCWDRDSENRPTMESISRKAFLSSLVDDRPSGRGEALSPPQFRGAMHGFL</sequence>
<dbReference type="GO" id="GO:0005524">
    <property type="term" value="F:ATP binding"/>
    <property type="evidence" value="ECO:0007669"/>
    <property type="project" value="InterPro"/>
</dbReference>
<dbReference type="PANTHER" id="PTHR44329">
    <property type="entry name" value="SERINE/THREONINE-PROTEIN KINASE TNNI3K-RELATED"/>
    <property type="match status" value="1"/>
</dbReference>
<dbReference type="SMART" id="SM00220">
    <property type="entry name" value="S_TKc"/>
    <property type="match status" value="1"/>
</dbReference>
<dbReference type="Proteomes" id="UP000001194">
    <property type="component" value="Unassembled WGS sequence"/>
</dbReference>
<dbReference type="PROSITE" id="PS00108">
    <property type="entry name" value="PROTEIN_KINASE_ST"/>
    <property type="match status" value="1"/>
</dbReference>
<dbReference type="InterPro" id="IPR008271">
    <property type="entry name" value="Ser/Thr_kinase_AS"/>
</dbReference>